<comment type="caution">
    <text evidence="8">The sequence shown here is derived from an EMBL/GenBank/DDBJ whole genome shotgun (WGS) entry which is preliminary data.</text>
</comment>
<evidence type="ECO:0000256" key="5">
    <source>
        <dbReference type="SAM" id="MobiDB-lite"/>
    </source>
</evidence>
<reference evidence="8 9" key="1">
    <citation type="submission" date="2020-08" db="EMBL/GenBank/DDBJ databases">
        <title>The Agave Microbiome: Exploring the role of microbial communities in plant adaptations to desert environments.</title>
        <authorList>
            <person name="Partida-Martinez L.P."/>
        </authorList>
    </citation>
    <scope>NUCLEOTIDE SEQUENCE [LARGE SCALE GENOMIC DNA]</scope>
    <source>
        <strain evidence="8 9">AS2.23</strain>
    </source>
</reference>
<dbReference type="Pfam" id="PF04932">
    <property type="entry name" value="Wzy_C"/>
    <property type="match status" value="1"/>
</dbReference>
<feature type="transmembrane region" description="Helical" evidence="6">
    <location>
        <begin position="155"/>
        <end position="177"/>
    </location>
</feature>
<evidence type="ECO:0000313" key="9">
    <source>
        <dbReference type="Proteomes" id="UP000533269"/>
    </source>
</evidence>
<feature type="transmembrane region" description="Helical" evidence="6">
    <location>
        <begin position="285"/>
        <end position="302"/>
    </location>
</feature>
<dbReference type="RefSeq" id="WP_183391905.1">
    <property type="nucleotide sequence ID" value="NZ_JACHVY010000002.1"/>
</dbReference>
<feature type="transmembrane region" description="Helical" evidence="6">
    <location>
        <begin position="362"/>
        <end position="386"/>
    </location>
</feature>
<dbReference type="PANTHER" id="PTHR37422">
    <property type="entry name" value="TEICHURONIC ACID BIOSYNTHESIS PROTEIN TUAE"/>
    <property type="match status" value="1"/>
</dbReference>
<evidence type="ECO:0000313" key="8">
    <source>
        <dbReference type="EMBL" id="MBB2902006.1"/>
    </source>
</evidence>
<dbReference type="AlphaFoldDB" id="A0A7W4TPD6"/>
<dbReference type="GO" id="GO:0016020">
    <property type="term" value="C:membrane"/>
    <property type="evidence" value="ECO:0007669"/>
    <property type="project" value="UniProtKB-SubCell"/>
</dbReference>
<evidence type="ECO:0000256" key="2">
    <source>
        <dbReference type="ARBA" id="ARBA00022692"/>
    </source>
</evidence>
<gene>
    <name evidence="8" type="ORF">FHR75_002821</name>
</gene>
<dbReference type="InterPro" id="IPR007016">
    <property type="entry name" value="O-antigen_ligase-rel_domated"/>
</dbReference>
<keyword evidence="2 6" id="KW-0812">Transmembrane</keyword>
<dbReference type="PANTHER" id="PTHR37422:SF13">
    <property type="entry name" value="LIPOPOLYSACCHARIDE BIOSYNTHESIS PROTEIN PA4999-RELATED"/>
    <property type="match status" value="1"/>
</dbReference>
<proteinExistence type="predicted"/>
<keyword evidence="3 6" id="KW-1133">Transmembrane helix</keyword>
<evidence type="ECO:0000256" key="6">
    <source>
        <dbReference type="SAM" id="Phobius"/>
    </source>
</evidence>
<sequence length="466" mass="48685">MSLATTGRSIARTLLDPTRPVRHRPRPLAVAWLPVAVVVFTFLVPGNFVVPGPLRSNGSPGRLFSLVCLGLAVLTVVAAARRRSDTGTPRWSVVGGALVLYLAAATWSYGVAHTSPLDAAESAGAQRSLVAVLGLSGVALYVWLLFRERRDVDRLLGWVVAAAAFSVVVALLTQAGVLPSWAALARSTGLVENTSTLRSLNRLEFTRARGTGQHPLEFSLAITAALPLALHYARFAATRAARARSTVAVVLLLVGVPLAVSRTAILGFAIAAVVAVSIWPAAQKFGAVIAAALAVTAFFVLAPDLIRSLGAIFTTAQDDNSVTGRLDDYTVVGRMFQENPLVGLGSGVYRPETGGVFLDNTWLGTIVGAGALGAAVLALLFLTAGGVAWDRSLLAPDPAARSLDRALLAVLGVVLMGSLTSDLMSFQQPTVVFMVVLGVLASRAGSSRPDHPSDPPLDLGEARAQR</sequence>
<feature type="transmembrane region" description="Helical" evidence="6">
    <location>
        <begin position="249"/>
        <end position="279"/>
    </location>
</feature>
<feature type="domain" description="O-antigen ligase-related" evidence="7">
    <location>
        <begin position="248"/>
        <end position="377"/>
    </location>
</feature>
<evidence type="ECO:0000256" key="1">
    <source>
        <dbReference type="ARBA" id="ARBA00004141"/>
    </source>
</evidence>
<organism evidence="8 9">
    <name type="scientific">Kineococcus radiotolerans</name>
    <dbReference type="NCBI Taxonomy" id="131568"/>
    <lineage>
        <taxon>Bacteria</taxon>
        <taxon>Bacillati</taxon>
        <taxon>Actinomycetota</taxon>
        <taxon>Actinomycetes</taxon>
        <taxon>Kineosporiales</taxon>
        <taxon>Kineosporiaceae</taxon>
        <taxon>Kineococcus</taxon>
    </lineage>
</organism>
<accession>A0A7W4TPD6</accession>
<dbReference type="Proteomes" id="UP000533269">
    <property type="component" value="Unassembled WGS sequence"/>
</dbReference>
<feature type="transmembrane region" description="Helical" evidence="6">
    <location>
        <begin position="218"/>
        <end position="237"/>
    </location>
</feature>
<comment type="subcellular location">
    <subcellularLocation>
        <location evidence="1">Membrane</location>
        <topology evidence="1">Multi-pass membrane protein</topology>
    </subcellularLocation>
</comment>
<evidence type="ECO:0000259" key="7">
    <source>
        <dbReference type="Pfam" id="PF04932"/>
    </source>
</evidence>
<dbReference type="EMBL" id="JACHVY010000002">
    <property type="protein sequence ID" value="MBB2902006.1"/>
    <property type="molecule type" value="Genomic_DNA"/>
</dbReference>
<dbReference type="InterPro" id="IPR051533">
    <property type="entry name" value="WaaL-like"/>
</dbReference>
<feature type="transmembrane region" description="Helical" evidence="6">
    <location>
        <begin position="29"/>
        <end position="50"/>
    </location>
</feature>
<name>A0A7W4TPD6_KINRA</name>
<protein>
    <recommendedName>
        <fullName evidence="7">O-antigen ligase-related domain-containing protein</fullName>
    </recommendedName>
</protein>
<feature type="transmembrane region" description="Helical" evidence="6">
    <location>
        <begin position="91"/>
        <end position="109"/>
    </location>
</feature>
<evidence type="ECO:0000256" key="3">
    <source>
        <dbReference type="ARBA" id="ARBA00022989"/>
    </source>
</evidence>
<feature type="transmembrane region" description="Helical" evidence="6">
    <location>
        <begin position="129"/>
        <end position="146"/>
    </location>
</feature>
<reference evidence="8 9" key="2">
    <citation type="submission" date="2020-08" db="EMBL/GenBank/DDBJ databases">
        <authorList>
            <person name="Partida-Martinez L."/>
            <person name="Huntemann M."/>
            <person name="Clum A."/>
            <person name="Wang J."/>
            <person name="Palaniappan K."/>
            <person name="Ritter S."/>
            <person name="Chen I.-M."/>
            <person name="Stamatis D."/>
            <person name="Reddy T."/>
            <person name="O'Malley R."/>
            <person name="Daum C."/>
            <person name="Shapiro N."/>
            <person name="Ivanova N."/>
            <person name="Kyrpides N."/>
            <person name="Woyke T."/>
        </authorList>
    </citation>
    <scope>NUCLEOTIDE SEQUENCE [LARGE SCALE GENOMIC DNA]</scope>
    <source>
        <strain evidence="8 9">AS2.23</strain>
    </source>
</reference>
<feature type="transmembrane region" description="Helical" evidence="6">
    <location>
        <begin position="62"/>
        <end position="79"/>
    </location>
</feature>
<keyword evidence="4 6" id="KW-0472">Membrane</keyword>
<feature type="region of interest" description="Disordered" evidence="5">
    <location>
        <begin position="444"/>
        <end position="466"/>
    </location>
</feature>
<evidence type="ECO:0000256" key="4">
    <source>
        <dbReference type="ARBA" id="ARBA00023136"/>
    </source>
</evidence>